<reference evidence="4" key="1">
    <citation type="journal article" date="2021" name="PeerJ">
        <title>Extensive microbial diversity within the chicken gut microbiome revealed by metagenomics and culture.</title>
        <authorList>
            <person name="Gilroy R."/>
            <person name="Ravi A."/>
            <person name="Getino M."/>
            <person name="Pursley I."/>
            <person name="Horton D.L."/>
            <person name="Alikhan N.F."/>
            <person name="Baker D."/>
            <person name="Gharbi K."/>
            <person name="Hall N."/>
            <person name="Watson M."/>
            <person name="Adriaenssens E.M."/>
            <person name="Foster-Nyarko E."/>
            <person name="Jarju S."/>
            <person name="Secka A."/>
            <person name="Antonio M."/>
            <person name="Oren A."/>
            <person name="Chaudhuri R.R."/>
            <person name="La Ragione R."/>
            <person name="Hildebrand F."/>
            <person name="Pallen M.J."/>
        </authorList>
    </citation>
    <scope>NUCLEOTIDE SEQUENCE</scope>
    <source>
        <strain evidence="4">ChiGjej2B2-19336</strain>
    </source>
</reference>
<organism evidence="4 5">
    <name type="scientific">Mailhella massiliensis</name>
    <dbReference type="NCBI Taxonomy" id="1903261"/>
    <lineage>
        <taxon>Bacteria</taxon>
        <taxon>Pseudomonadati</taxon>
        <taxon>Thermodesulfobacteriota</taxon>
        <taxon>Desulfovibrionia</taxon>
        <taxon>Desulfovibrionales</taxon>
        <taxon>Desulfovibrionaceae</taxon>
        <taxon>Mailhella</taxon>
    </lineage>
</organism>
<sequence length="459" mass="50485">MENNITKKLAEGLSAIRFEDIPGDVLRNMKRSILENLSAAVASHAGVPYLAKLDASMRRPSRGECTVFGGKRDCDPARAAFINASCAVAKEFIGGHRFSYGMPSIAAVPVAFALGESRGASGKEVLLAALKGYEAHARTGVATYPMYFRFHPHGTLGVYGAAGAAASMMGLDAERFYHLLNLVSVLPIFAHRRTTVEGGTVRNTYPGIAAWHGILALDMLEAGICGVEDGIRTCFAETSAEQGVDEHALLDGLGSRFEVSRNYYKLYGCERHLHGAMECVYDLREELGWDAVNKDTVDSVQVHTHKKGARCMRKDPQNAMAAQWSIPHGVAALLVLGRTENDLFSEEAVQNPEIRALAQRVDVFEDPEYTKLDPVERYTRLTLNLKDGRSFTRTIHQLPGEFDCPCPDEVVWERLVSKCRWLFGMGGLDAARTEEAVEKIMHLEELSSIFELTDMLQAG</sequence>
<dbReference type="PANTHER" id="PTHR16943">
    <property type="entry name" value="2-METHYLCITRATE DEHYDRATASE-RELATED"/>
    <property type="match status" value="1"/>
</dbReference>
<dbReference type="Pfam" id="PF03972">
    <property type="entry name" value="MmgE_PrpD_N"/>
    <property type="match status" value="1"/>
</dbReference>
<proteinExistence type="inferred from homology"/>
<dbReference type="InterPro" id="IPR042183">
    <property type="entry name" value="MmgE/PrpD_sf_1"/>
</dbReference>
<dbReference type="SUPFAM" id="SSF103378">
    <property type="entry name" value="2-methylcitrate dehydratase PrpD"/>
    <property type="match status" value="1"/>
</dbReference>
<dbReference type="InterPro" id="IPR042188">
    <property type="entry name" value="MmgE/PrpD_sf_2"/>
</dbReference>
<protein>
    <submittedName>
        <fullName evidence="4">MmgE/PrpD family protein</fullName>
    </submittedName>
</protein>
<accession>A0A921DSB5</accession>
<comment type="similarity">
    <text evidence="1">Belongs to the PrpD family.</text>
</comment>
<dbReference type="Proteomes" id="UP000698963">
    <property type="component" value="Unassembled WGS sequence"/>
</dbReference>
<dbReference type="Pfam" id="PF19305">
    <property type="entry name" value="MmgE_PrpD_C"/>
    <property type="match status" value="1"/>
</dbReference>
<dbReference type="InterPro" id="IPR045336">
    <property type="entry name" value="MmgE_PrpD_N"/>
</dbReference>
<evidence type="ECO:0000259" key="2">
    <source>
        <dbReference type="Pfam" id="PF03972"/>
    </source>
</evidence>
<evidence type="ECO:0000259" key="3">
    <source>
        <dbReference type="Pfam" id="PF19305"/>
    </source>
</evidence>
<comment type="caution">
    <text evidence="4">The sequence shown here is derived from an EMBL/GenBank/DDBJ whole genome shotgun (WGS) entry which is preliminary data.</text>
</comment>
<evidence type="ECO:0000313" key="5">
    <source>
        <dbReference type="Proteomes" id="UP000698963"/>
    </source>
</evidence>
<dbReference type="Gene3D" id="3.30.1330.120">
    <property type="entry name" value="2-methylcitrate dehydratase PrpD"/>
    <property type="match status" value="1"/>
</dbReference>
<dbReference type="EMBL" id="DYZA01000253">
    <property type="protein sequence ID" value="HJD98389.1"/>
    <property type="molecule type" value="Genomic_DNA"/>
</dbReference>
<evidence type="ECO:0000256" key="1">
    <source>
        <dbReference type="ARBA" id="ARBA00006174"/>
    </source>
</evidence>
<gene>
    <name evidence="4" type="ORF">K8W16_12200</name>
</gene>
<dbReference type="InterPro" id="IPR005656">
    <property type="entry name" value="MmgE_PrpD"/>
</dbReference>
<dbReference type="PANTHER" id="PTHR16943:SF8">
    <property type="entry name" value="2-METHYLCITRATE DEHYDRATASE"/>
    <property type="match status" value="1"/>
</dbReference>
<feature type="domain" description="MmgE/PrpD N-terminal" evidence="2">
    <location>
        <begin position="8"/>
        <end position="228"/>
    </location>
</feature>
<dbReference type="Gene3D" id="1.10.4100.10">
    <property type="entry name" value="2-methylcitrate dehydratase PrpD"/>
    <property type="match status" value="1"/>
</dbReference>
<dbReference type="InterPro" id="IPR045337">
    <property type="entry name" value="MmgE_PrpD_C"/>
</dbReference>
<dbReference type="GO" id="GO:0016829">
    <property type="term" value="F:lyase activity"/>
    <property type="evidence" value="ECO:0007669"/>
    <property type="project" value="InterPro"/>
</dbReference>
<dbReference type="RefSeq" id="WP_304124265.1">
    <property type="nucleotide sequence ID" value="NZ_DYZA01000253.1"/>
</dbReference>
<evidence type="ECO:0000313" key="4">
    <source>
        <dbReference type="EMBL" id="HJD98389.1"/>
    </source>
</evidence>
<dbReference type="AlphaFoldDB" id="A0A921DSB5"/>
<feature type="domain" description="MmgE/PrpD C-terminal" evidence="3">
    <location>
        <begin position="267"/>
        <end position="424"/>
    </location>
</feature>
<dbReference type="InterPro" id="IPR036148">
    <property type="entry name" value="MmgE/PrpD_sf"/>
</dbReference>
<name>A0A921DSB5_9BACT</name>
<reference evidence="4" key="2">
    <citation type="submission" date="2021-09" db="EMBL/GenBank/DDBJ databases">
        <authorList>
            <person name="Gilroy R."/>
        </authorList>
    </citation>
    <scope>NUCLEOTIDE SEQUENCE</scope>
    <source>
        <strain evidence="4">ChiGjej2B2-19336</strain>
    </source>
</reference>